<dbReference type="EMBL" id="RQVQ01000013">
    <property type="protein sequence ID" value="RRJ90984.1"/>
    <property type="molecule type" value="Genomic_DNA"/>
</dbReference>
<feature type="chain" id="PRO_5017973368" description="VCBS repeat-containing protein" evidence="1">
    <location>
        <begin position="21"/>
        <end position="232"/>
    </location>
</feature>
<keyword evidence="1" id="KW-0732">Signal</keyword>
<protein>
    <recommendedName>
        <fullName evidence="4">VCBS repeat-containing protein</fullName>
    </recommendedName>
</protein>
<dbReference type="AlphaFoldDB" id="A0A3P3W8F3"/>
<accession>A0A3P3W8F3</accession>
<organism evidence="2 3">
    <name type="scientific">Paenimyroides tangerinum</name>
    <dbReference type="NCBI Taxonomy" id="2488728"/>
    <lineage>
        <taxon>Bacteria</taxon>
        <taxon>Pseudomonadati</taxon>
        <taxon>Bacteroidota</taxon>
        <taxon>Flavobacteriia</taxon>
        <taxon>Flavobacteriales</taxon>
        <taxon>Flavobacteriaceae</taxon>
        <taxon>Paenimyroides</taxon>
    </lineage>
</organism>
<keyword evidence="3" id="KW-1185">Reference proteome</keyword>
<name>A0A3P3W8F3_9FLAO</name>
<evidence type="ECO:0000256" key="1">
    <source>
        <dbReference type="SAM" id="SignalP"/>
    </source>
</evidence>
<comment type="caution">
    <text evidence="2">The sequence shown here is derived from an EMBL/GenBank/DDBJ whole genome shotgun (WGS) entry which is preliminary data.</text>
</comment>
<dbReference type="RefSeq" id="WP_125018721.1">
    <property type="nucleotide sequence ID" value="NZ_RQVQ01000013.1"/>
</dbReference>
<proteinExistence type="predicted"/>
<dbReference type="Proteomes" id="UP000275719">
    <property type="component" value="Unassembled WGS sequence"/>
</dbReference>
<sequence>MKKNIYLCILALTLSTNSIAQKGYLEQIPKNWKIILETKGDLNKDNIEDLVLIVENTDKSNFIQNDGLGLDTLNINPRGIMIFFKDKDHNYNLIEENFLEFIPSQNDTESTCLADPLMENGGIQITKNVLKINFNYWLSCGSWYANNVIYTFRHQNNSFEMIGFDHSEYHRASGESSSTSINYSTKKKEETTGLNYFEESNPKTKTNKIKIANLYKLKDCTNEIYFTILETK</sequence>
<feature type="signal peptide" evidence="1">
    <location>
        <begin position="1"/>
        <end position="20"/>
    </location>
</feature>
<evidence type="ECO:0000313" key="3">
    <source>
        <dbReference type="Proteomes" id="UP000275719"/>
    </source>
</evidence>
<evidence type="ECO:0000313" key="2">
    <source>
        <dbReference type="EMBL" id="RRJ90984.1"/>
    </source>
</evidence>
<evidence type="ECO:0008006" key="4">
    <source>
        <dbReference type="Google" id="ProtNLM"/>
    </source>
</evidence>
<dbReference type="OrthoDB" id="86940at2"/>
<gene>
    <name evidence="2" type="ORF">EG240_07220</name>
</gene>
<reference evidence="2 3" key="1">
    <citation type="submission" date="2018-11" db="EMBL/GenBank/DDBJ databases">
        <title>Flavobacterium sp. nov., YIM 102701-2 draft genome.</title>
        <authorList>
            <person name="Li G."/>
            <person name="Jiang Y."/>
        </authorList>
    </citation>
    <scope>NUCLEOTIDE SEQUENCE [LARGE SCALE GENOMIC DNA]</scope>
    <source>
        <strain evidence="2 3">YIM 102701-2</strain>
    </source>
</reference>